<feature type="compositionally biased region" description="Low complexity" evidence="1">
    <location>
        <begin position="1249"/>
        <end position="1271"/>
    </location>
</feature>
<feature type="compositionally biased region" description="Gly residues" evidence="1">
    <location>
        <begin position="2470"/>
        <end position="2479"/>
    </location>
</feature>
<protein>
    <submittedName>
        <fullName evidence="2">Uncharacterized protein</fullName>
    </submittedName>
</protein>
<dbReference type="OrthoDB" id="515857at2759"/>
<feature type="compositionally biased region" description="Polar residues" evidence="1">
    <location>
        <begin position="1708"/>
        <end position="1728"/>
    </location>
</feature>
<sequence length="2615" mass="256840">MEYASSGDAGSAHGFELRPRSGAGEPPAGPLRHSAAPAPAGDPAAGTSVKQLASSYWRPACREAAAQDSSAQLGRPLTWQSAPTHIAAASSGAPLPTAAACTSVSRHQQPEQPAATGGSDSGSARRGPGSGDVGRPPPGPSRPASAAAAPTQAHVAPAQLRWPAQAQQLAQSPVLCGEQLVWPGEPRPTSEGCATAATAAPGTAPALAGPLPIGVPAASGGGAALTAADVDLSGSFAFAPSAGASVPEAHGSGGWQGRPSVAGTDMGTLPRRHSGTPHSFNGSGRAPVGRATRGGAGDAVAHSAAIAAAAAAAALQQQQRQQQQLQQPGRSADVHTQQQRPQQRSSQRVKRSKAAADGAQQLAAAAMPPPAAKAATARGSSRNSGSRSSATPSASDASASIQAAGGHGQPSSFTAGARGSGSHSAAGGASAEGSGTLFYDAAIANRLPQDGPLAGLINLRSPPGVARITGNSIKCVLGGDATAAVAASGAHQSVMAPGPPLAQPGFSFLPFGGAGGADMAGTAVGRSTASAPPGAVGSSNGSTAAANAAPQTAAAAGAAAPAHIATNVAAGSSGAGAGHEFATAAWLQRSYSDALQQPGELRAVQQSYGGTALDPFQAAHLHHPPPPAGLSPPPGGSGEVAYLPVIYHAGFPAQPLPAQPHQQPHRQQHQLHHQQPQASRPQQPLSMRRQSPEQQHQQPQSQRQPEQRQQAEPEPQPAGQYANYCPPAAAQQPAQVLASQPSLPCPHPAQQGLYGLGQPQQPQPHYPAYALHDPGYGQYLYPAGGQPAVAPPPQLSYYAYSGGGGGVGGGGAGGGGYEAYPQMWYYAVPAATGATAAANAPSDAYGYPQLASAANSGGYYAGGNWAVEASAAGGAAGGAAGPGGSTSSLYEQYSGPLGDQMQPPGQGGGGGGGGVDALAAAHRPAAGSQPTASPFRMGPSQAAGERDGGQQAPAYGFYAGEAAAAAAPYAGCQQQLYPQQQQQQQEQQQQLGAEHHHQQEPQPHDHHQRRQMAWSGPTAAQQGTAMYPPQLPAPASTAAGHARLAFEQQVQGTQAPTQPDSQQPLEASSYMLELPDLCLLMDIGSPGSFRQPRRVSTDGSGGCAGVGGARAGAAGAAATPARSDAAAAADGGSISPLALAALLGSPAVLSRRSSLTLNLSRHDAAAAAATQGWLSPLPGLNRAAAKPPAAAAAPPAGPHAAAAAETTARARGSTAAGGPAVENDALPQASRPAGRQGAADGGRRRATAPRRAASAALGADVEGPAAAPTSTRQRRSSRQRAPSLPAVSADGPPKAAGLASGPQPAGPAPAPAAAAAGAVALQPAAATIASAAAAADAADSNALSVAVTSARARAAAGAAAAAPCGVSPPRGAVPSEEPADSMMMSLFGGRDEDYNIYGSPGGLGGLGLGLGLGGLGMGNQWSLTPLRSPASLLVPGWRSTLPSALTGFAADGSAAGGGNGSHSTAEGVEQQPQSGLHVSRRPQQAASPQRQQHVHPSQRGAGGPVGNEESPGVLVLLRSSRMDGGAAGGGLTTGAAATVDAPGGVVVAPASAAGPAFTRVAEPEAYLLRPAGGGLEDAAAALMPAQPYEHPPPPRKPTHLSTEGAACVQGSEGKQRAGAAVAAAPEQHAAGQDASAVPPKRAMLRRRGRLLQSEMDRAAQAADAGAADAEVAAGKLPLPAAPRRAAAVAAAAAIARQAESTDHGWETATATASAQDPASCLPTGSQPALSEERTVTIEAVPAKQDASVDPGAVESVPPASGCGKASRGAQGTAAGGPTARGKRPRSTSAPAASASVQAPVSAAAAAVPPVAAIGKKPPAGSAGSRMHRERAPAPPPKPVAAQPPAAQLPATQRAAAALQIKDSGISASGTSHIPEAPKAASATLSQRTQLKQGRAQPLPIDAQKQQGTPPPAKRRRQESKPAAAAPAAVVQGTKAPASDAKKPAAITASEAAAAVPTRHQPRHPQTLLDSRASSELRGPQPQSAAPAAERATGVVQHVTAVGKSCPAAPHPEAVRPSAMLAGAAQPAAPGCGLAAAPDPTAASRTHAPPSQAHQALANQMTTMELASSGGAATAHGARTVPGAAVPQGAAPQASVPAVDMEPTAVQLPKSQAPSTAASQQLQEQQREAQQPEHPVEEPLPQLPHKKRLLLQREKERTCPALLPTPAQLPAGAAAAGASVASTALQPAPSSGAPAPMCVMAAGPQPLEPFACAAKPTADVVEPPTTFGAATGTQPAPQRRKGPRLLPERAGRGMSPAAGGPAAADPGAGPSEMRGPDVDDASASGGQGRVERNSLAASLLVVQPRAAAVRAAAAIAGNAKVAAKPTSANGQSGGSKKRGAASASEGGGNAPARKRQAVDASGSNGAAGAAASGSGAPCSGRRRNGAGPEPLPGPPPSPQAAAAAEALTALGAGAGRGRGAGAGTSRPPGAGGGGGAAAARTKPAARSGGQSAASQGRGRGRGAPHASRASGGAGGSGSAAGGSSSAAGPGGYTASAPVPQARARAAAAAAHEEAVTNPKKKGTIRRPGQIPNVVAAAASILLQLKPGVKAFEKTFRQEFGNNPDTSKALRLLMERGHVVRSGRGFRCDPYGYTVTQEGLAAAEEQRRREREAGADN</sequence>
<accession>A0A835WJT0</accession>
<feature type="compositionally biased region" description="Low complexity" evidence="1">
    <location>
        <begin position="355"/>
        <end position="404"/>
    </location>
</feature>
<feature type="region of interest" description="Disordered" evidence="1">
    <location>
        <begin position="1452"/>
        <end position="1510"/>
    </location>
</feature>
<feature type="compositionally biased region" description="Low complexity" evidence="1">
    <location>
        <begin position="337"/>
        <end position="346"/>
    </location>
</feature>
<feature type="compositionally biased region" description="Gly residues" evidence="1">
    <location>
        <begin position="905"/>
        <end position="915"/>
    </location>
</feature>
<feature type="region of interest" description="Disordered" evidence="1">
    <location>
        <begin position="616"/>
        <end position="636"/>
    </location>
</feature>
<feature type="region of interest" description="Disordered" evidence="1">
    <location>
        <begin position="977"/>
        <end position="1040"/>
    </location>
</feature>
<feature type="compositionally biased region" description="Low complexity" evidence="1">
    <location>
        <begin position="1183"/>
        <end position="1220"/>
    </location>
</feature>
<feature type="region of interest" description="Disordered" evidence="1">
    <location>
        <begin position="2031"/>
        <end position="2053"/>
    </location>
</feature>
<feature type="compositionally biased region" description="Low complexity" evidence="1">
    <location>
        <begin position="748"/>
        <end position="760"/>
    </location>
</feature>
<proteinExistence type="predicted"/>
<feature type="compositionally biased region" description="Low complexity" evidence="1">
    <location>
        <begin position="1921"/>
        <end position="1954"/>
    </location>
</feature>
<evidence type="ECO:0000313" key="3">
    <source>
        <dbReference type="Proteomes" id="UP000613740"/>
    </source>
</evidence>
<feature type="region of interest" description="Disordered" evidence="1">
    <location>
        <begin position="84"/>
        <end position="157"/>
    </location>
</feature>
<feature type="compositionally biased region" description="Low complexity" evidence="1">
    <location>
        <begin position="194"/>
        <end position="220"/>
    </location>
</feature>
<reference evidence="2" key="1">
    <citation type="journal article" date="2020" name="bioRxiv">
        <title>Comparative genomics of Chlamydomonas.</title>
        <authorList>
            <person name="Craig R.J."/>
            <person name="Hasan A.R."/>
            <person name="Ness R.W."/>
            <person name="Keightley P.D."/>
        </authorList>
    </citation>
    <scope>NUCLEOTIDE SEQUENCE</scope>
    <source>
        <strain evidence="2">CCAP 11/173</strain>
    </source>
</reference>
<feature type="compositionally biased region" description="Polar residues" evidence="1">
    <location>
        <begin position="1882"/>
        <end position="1891"/>
    </location>
</feature>
<feature type="region of interest" description="Disordered" evidence="1">
    <location>
        <begin position="876"/>
        <end position="949"/>
    </location>
</feature>
<feature type="region of interest" description="Disordered" evidence="1">
    <location>
        <begin position="2222"/>
        <end position="2287"/>
    </location>
</feature>
<feature type="compositionally biased region" description="Low complexity" evidence="1">
    <location>
        <begin position="2436"/>
        <end position="2455"/>
    </location>
</feature>
<feature type="compositionally biased region" description="Basic and acidic residues" evidence="1">
    <location>
        <begin position="993"/>
        <end position="1005"/>
    </location>
</feature>
<feature type="compositionally biased region" description="Low complexity" evidence="1">
    <location>
        <begin position="1839"/>
        <end position="1857"/>
    </location>
</feature>
<feature type="region of interest" description="Disordered" evidence="1">
    <location>
        <begin position="319"/>
        <end position="431"/>
    </location>
</feature>
<feature type="compositionally biased region" description="Low complexity" evidence="1">
    <location>
        <begin position="415"/>
        <end position="431"/>
    </location>
</feature>
<gene>
    <name evidence="2" type="ORF">HYH02_006425</name>
</gene>
<feature type="compositionally biased region" description="Low complexity" evidence="1">
    <location>
        <begin position="2398"/>
        <end position="2410"/>
    </location>
</feature>
<evidence type="ECO:0000313" key="2">
    <source>
        <dbReference type="EMBL" id="KAG2448534.1"/>
    </source>
</evidence>
<feature type="compositionally biased region" description="Low complexity" evidence="1">
    <location>
        <begin position="1481"/>
        <end position="1491"/>
    </location>
</feature>
<organism evidence="2 3">
    <name type="scientific">Chlamydomonas schloesseri</name>
    <dbReference type="NCBI Taxonomy" id="2026947"/>
    <lineage>
        <taxon>Eukaryota</taxon>
        <taxon>Viridiplantae</taxon>
        <taxon>Chlorophyta</taxon>
        <taxon>core chlorophytes</taxon>
        <taxon>Chlorophyceae</taxon>
        <taxon>CS clade</taxon>
        <taxon>Chlamydomonadales</taxon>
        <taxon>Chlamydomonadaceae</taxon>
        <taxon>Chlamydomonas</taxon>
    </lineage>
</organism>
<feature type="compositionally biased region" description="Pro residues" evidence="1">
    <location>
        <begin position="2388"/>
        <end position="2397"/>
    </location>
</feature>
<feature type="region of interest" description="Disordered" evidence="1">
    <location>
        <begin position="1700"/>
        <end position="1794"/>
    </location>
</feature>
<name>A0A835WJT0_9CHLO</name>
<feature type="compositionally biased region" description="Basic residues" evidence="1">
    <location>
        <begin position="663"/>
        <end position="672"/>
    </location>
</feature>
<feature type="compositionally biased region" description="Low complexity" evidence="1">
    <location>
        <begin position="535"/>
        <end position="544"/>
    </location>
</feature>
<feature type="region of interest" description="Disordered" evidence="1">
    <location>
        <begin position="1812"/>
        <end position="1993"/>
    </location>
</feature>
<comment type="caution">
    <text evidence="2">The sequence shown here is derived from an EMBL/GenBank/DDBJ whole genome shotgun (WGS) entry which is preliminary data.</text>
</comment>
<feature type="region of interest" description="Disordered" evidence="1">
    <location>
        <begin position="525"/>
        <end position="544"/>
    </location>
</feature>
<feature type="compositionally biased region" description="Polar residues" evidence="1">
    <location>
        <begin position="100"/>
        <end position="111"/>
    </location>
</feature>
<feature type="region of interest" description="Disordered" evidence="1">
    <location>
        <begin position="2317"/>
        <end position="2526"/>
    </location>
</feature>
<feature type="compositionally biased region" description="Low complexity" evidence="1">
    <location>
        <begin position="1767"/>
        <end position="1779"/>
    </location>
</feature>
<feature type="compositionally biased region" description="Pro residues" evidence="1">
    <location>
        <begin position="624"/>
        <end position="635"/>
    </location>
</feature>
<feature type="compositionally biased region" description="Gly residues" evidence="1">
    <location>
        <begin position="2411"/>
        <end position="2421"/>
    </location>
</feature>
<feature type="compositionally biased region" description="Low complexity" evidence="1">
    <location>
        <begin position="726"/>
        <end position="741"/>
    </location>
</feature>
<feature type="compositionally biased region" description="Low complexity" evidence="1">
    <location>
        <begin position="2359"/>
        <end position="2375"/>
    </location>
</feature>
<feature type="region of interest" description="Disordered" evidence="1">
    <location>
        <begin position="242"/>
        <end position="296"/>
    </location>
</feature>
<feature type="compositionally biased region" description="Low complexity" evidence="1">
    <location>
        <begin position="2480"/>
        <end position="2508"/>
    </location>
</feature>
<feature type="compositionally biased region" description="Low complexity" evidence="1">
    <location>
        <begin position="142"/>
        <end position="157"/>
    </location>
</feature>
<dbReference type="Proteomes" id="UP000613740">
    <property type="component" value="Unassembled WGS sequence"/>
</dbReference>
<feature type="region of interest" description="Disordered" evidence="1">
    <location>
        <begin position="1183"/>
        <end position="1311"/>
    </location>
</feature>
<evidence type="ECO:0000256" key="1">
    <source>
        <dbReference type="SAM" id="MobiDB-lite"/>
    </source>
</evidence>
<feature type="compositionally biased region" description="Low complexity" evidence="1">
    <location>
        <begin position="688"/>
        <end position="704"/>
    </location>
</feature>
<feature type="compositionally biased region" description="Low complexity" evidence="1">
    <location>
        <begin position="977"/>
        <end position="992"/>
    </location>
</feature>
<dbReference type="EMBL" id="JAEHOD010000017">
    <property type="protein sequence ID" value="KAG2448534.1"/>
    <property type="molecule type" value="Genomic_DNA"/>
</dbReference>
<feature type="compositionally biased region" description="Low complexity" evidence="1">
    <location>
        <begin position="2251"/>
        <end position="2269"/>
    </location>
</feature>
<keyword evidence="3" id="KW-1185">Reference proteome</keyword>
<feature type="region of interest" description="Disordered" evidence="1">
    <location>
        <begin position="1"/>
        <end position="51"/>
    </location>
</feature>
<feature type="compositionally biased region" description="Low complexity" evidence="1">
    <location>
        <begin position="895"/>
        <end position="904"/>
    </location>
</feature>
<feature type="compositionally biased region" description="Low complexity" evidence="1">
    <location>
        <begin position="35"/>
        <end position="46"/>
    </location>
</feature>
<feature type="region of interest" description="Disordered" evidence="1">
    <location>
        <begin position="180"/>
        <end position="220"/>
    </location>
</feature>
<feature type="region of interest" description="Disordered" evidence="1">
    <location>
        <begin position="652"/>
        <end position="770"/>
    </location>
</feature>
<feature type="region of interest" description="Disordered" evidence="1">
    <location>
        <begin position="1359"/>
        <end position="1378"/>
    </location>
</feature>
<feature type="region of interest" description="Disordered" evidence="1">
    <location>
        <begin position="2103"/>
        <end position="2143"/>
    </location>
</feature>
<feature type="compositionally biased region" description="Basic and acidic residues" evidence="1">
    <location>
        <begin position="2124"/>
        <end position="2136"/>
    </location>
</feature>